<dbReference type="eggNOG" id="KOG2356">
    <property type="taxonomic scope" value="Eukaryota"/>
</dbReference>
<gene>
    <name evidence="3" type="ORF">CMQ_4807</name>
</gene>
<protein>
    <submittedName>
        <fullName evidence="3">MT-a70 family protein</fullName>
    </submittedName>
</protein>
<dbReference type="GO" id="GO:0005634">
    <property type="term" value="C:nucleus"/>
    <property type="evidence" value="ECO:0007669"/>
    <property type="project" value="TreeGrafter"/>
</dbReference>
<dbReference type="RefSeq" id="XP_014168438.1">
    <property type="nucleotide sequence ID" value="XM_014312963.1"/>
</dbReference>
<dbReference type="HOGENOM" id="CLU_027091_4_0_1"/>
<dbReference type="PROSITE" id="PS00092">
    <property type="entry name" value="N6_MTASE"/>
    <property type="match status" value="1"/>
</dbReference>
<dbReference type="InterPro" id="IPR002052">
    <property type="entry name" value="DNA_methylase_N6_adenine_CS"/>
</dbReference>
<dbReference type="PROSITE" id="PS51143">
    <property type="entry name" value="MT_A70"/>
    <property type="match status" value="1"/>
</dbReference>
<evidence type="ECO:0000256" key="1">
    <source>
        <dbReference type="PROSITE-ProRule" id="PRU00489"/>
    </source>
</evidence>
<dbReference type="Pfam" id="PF05063">
    <property type="entry name" value="MT-A70"/>
    <property type="match status" value="1"/>
</dbReference>
<reference evidence="3 4" key="1">
    <citation type="journal article" date="2011" name="Proc. Natl. Acad. Sci. U.S.A.">
        <title>Genome and transcriptome analyses of the mountain pine beetle-fungal symbiont Grosmannia clavigera, a lodgepole pine pathogen.</title>
        <authorList>
            <person name="DiGuistini S."/>
            <person name="Wang Y."/>
            <person name="Liao N.Y."/>
            <person name="Taylor G."/>
            <person name="Tanguay P."/>
            <person name="Feau N."/>
            <person name="Henrissat B."/>
            <person name="Chan S.K."/>
            <person name="Hesse-Orce U."/>
            <person name="Alamouti S.M."/>
            <person name="Tsui C.K.M."/>
            <person name="Docking R.T."/>
            <person name="Levasseur A."/>
            <person name="Haridas S."/>
            <person name="Robertson G."/>
            <person name="Birol I."/>
            <person name="Holt R.A."/>
            <person name="Marra M.A."/>
            <person name="Hamelin R.C."/>
            <person name="Hirst M."/>
            <person name="Jones S.J.M."/>
            <person name="Bohlmann J."/>
            <person name="Breuil C."/>
        </authorList>
    </citation>
    <scope>NUCLEOTIDE SEQUENCE [LARGE SCALE GENOMIC DNA]</scope>
    <source>
        <strain evidence="4">kw1407 / UAMH 11150</strain>
    </source>
</reference>
<organism evidence="4">
    <name type="scientific">Grosmannia clavigera (strain kw1407 / UAMH 11150)</name>
    <name type="common">Blue stain fungus</name>
    <name type="synonym">Graphiocladiella clavigera</name>
    <dbReference type="NCBI Taxonomy" id="655863"/>
    <lineage>
        <taxon>Eukaryota</taxon>
        <taxon>Fungi</taxon>
        <taxon>Dikarya</taxon>
        <taxon>Ascomycota</taxon>
        <taxon>Pezizomycotina</taxon>
        <taxon>Sordariomycetes</taxon>
        <taxon>Sordariomycetidae</taxon>
        <taxon>Ophiostomatales</taxon>
        <taxon>Ophiostomataceae</taxon>
        <taxon>Leptographium</taxon>
    </lineage>
</organism>
<dbReference type="PANTHER" id="PTHR12829:SF4">
    <property type="entry name" value="N(6)-ADENINE-SPECIFIC METHYLTRANSFERASE METTL4"/>
    <property type="match status" value="1"/>
</dbReference>
<dbReference type="InterPro" id="IPR007757">
    <property type="entry name" value="MT-A70-like"/>
</dbReference>
<evidence type="ECO:0000313" key="4">
    <source>
        <dbReference type="Proteomes" id="UP000007796"/>
    </source>
</evidence>
<proteinExistence type="inferred from homology"/>
<feature type="compositionally biased region" description="Basic and acidic residues" evidence="2">
    <location>
        <begin position="55"/>
        <end position="65"/>
    </location>
</feature>
<name>F0XUT4_GROCL</name>
<evidence type="ECO:0000256" key="2">
    <source>
        <dbReference type="SAM" id="MobiDB-lite"/>
    </source>
</evidence>
<dbReference type="GO" id="GO:0003676">
    <property type="term" value="F:nucleic acid binding"/>
    <property type="evidence" value="ECO:0007669"/>
    <property type="project" value="InterPro"/>
</dbReference>
<dbReference type="STRING" id="655863.F0XUT4"/>
<feature type="compositionally biased region" description="Pro residues" evidence="2">
    <location>
        <begin position="44"/>
        <end position="53"/>
    </location>
</feature>
<accession>F0XUT4</accession>
<keyword evidence="4" id="KW-1185">Reference proteome</keyword>
<dbReference type="Proteomes" id="UP000007796">
    <property type="component" value="Unassembled WGS sequence"/>
</dbReference>
<comment type="similarity">
    <text evidence="1">Belongs to the MT-A70-like family.</text>
</comment>
<dbReference type="GeneID" id="25978059"/>
<sequence length="380" mass="40922">MPPSSAILYENAAGTIVVVDVPRSIEEAQDVEPGAGRRWRLVSAPPPTEPFPEPLHGRGQDRPDGRGLSAQLAELTTRAAVEGALAELSESGFQGPWCLERIEGGGGDGGEESSASKPSPPPSIPPGARCLAGTIAAYRSIFLAEAPTFDLVVLDPPWPNRSARRRRRGQKKRAADAADAADVGYTTVADMDAMRALLEAVPVGAKLASSRGTSAGLVAVWVTNKSACIDLLTHPHNGLFRAWGVDLVATWTWLKVTTAGEPVVSAASPWRKPWERLLLAQTRPVAGLPPVRWHLPPDRVIVGVPDVHSRKPNLRPLLCPFLVGGDTQRPLVGLEVFARNLTAGWWAWGDEALLFQQSAWWRQDDVEDVEDAENSISRAT</sequence>
<dbReference type="GO" id="GO:0032259">
    <property type="term" value="P:methylation"/>
    <property type="evidence" value="ECO:0007669"/>
    <property type="project" value="InterPro"/>
</dbReference>
<dbReference type="AlphaFoldDB" id="F0XUT4"/>
<dbReference type="PANTHER" id="PTHR12829">
    <property type="entry name" value="N6-ADENOSINE-METHYLTRANSFERASE"/>
    <property type="match status" value="1"/>
</dbReference>
<dbReference type="OrthoDB" id="61116at2759"/>
<dbReference type="GO" id="GO:0008168">
    <property type="term" value="F:methyltransferase activity"/>
    <property type="evidence" value="ECO:0007669"/>
    <property type="project" value="InterPro"/>
</dbReference>
<evidence type="ECO:0000313" key="3">
    <source>
        <dbReference type="EMBL" id="EFW98955.1"/>
    </source>
</evidence>
<dbReference type="InParanoid" id="F0XUT4"/>
<feature type="region of interest" description="Disordered" evidence="2">
    <location>
        <begin position="97"/>
        <end position="128"/>
    </location>
</feature>
<feature type="region of interest" description="Disordered" evidence="2">
    <location>
        <begin position="29"/>
        <end position="67"/>
    </location>
</feature>
<dbReference type="EMBL" id="GL630006">
    <property type="protein sequence ID" value="EFW98955.1"/>
    <property type="molecule type" value="Genomic_DNA"/>
</dbReference>